<comment type="caution">
    <text evidence="2">The sequence shown here is derived from an EMBL/GenBank/DDBJ whole genome shotgun (WGS) entry which is preliminary data.</text>
</comment>
<reference evidence="2" key="2">
    <citation type="submission" date="2013-05" db="EMBL/GenBank/DDBJ databases">
        <title>The genome and transcriptome of Haemonchus contortus: a key model parasite for drug and vaccine discovery.</title>
        <authorList>
            <person name="Laing R."/>
            <person name="Kikuchi T."/>
            <person name="Martinelli A."/>
            <person name="Tsai I.J."/>
            <person name="Beech R.N."/>
            <person name="Redman E."/>
            <person name="Holroyd N."/>
            <person name="Bartley D.J."/>
            <person name="Beasley H."/>
            <person name="Britton C."/>
            <person name="Curran D."/>
            <person name="Devaney E."/>
            <person name="Gilabert A."/>
            <person name="Jackson F."/>
            <person name="Hunt M."/>
            <person name="Johnston S."/>
            <person name="Kryukov I."/>
            <person name="Li K."/>
            <person name="Morrison A.A."/>
            <person name="Reid A.J."/>
            <person name="Sargison N."/>
            <person name="Saunders G."/>
            <person name="Wasmuth J.D."/>
            <person name="Wolstenholme A."/>
            <person name="Berriman M."/>
            <person name="Gilleard J.S."/>
            <person name="Cotton J.A."/>
        </authorList>
    </citation>
    <scope>NUCLEOTIDE SEQUENCE [LARGE SCALE GENOMIC DNA]</scope>
    <source>
        <strain evidence="2">ISE/inbred ISE</strain>
    </source>
</reference>
<feature type="region of interest" description="Disordered" evidence="1">
    <location>
        <begin position="47"/>
        <end position="70"/>
    </location>
</feature>
<evidence type="ECO:0000313" key="2">
    <source>
        <dbReference type="EMBL" id="CDL94141.1"/>
    </source>
</evidence>
<proteinExistence type="predicted"/>
<reference evidence="2" key="1">
    <citation type="submission" date="2013-03" db="EMBL/GenBank/DDBJ databases">
        <authorList>
            <person name="Aslett M."/>
        </authorList>
    </citation>
    <scope>NUCLEOTIDE SEQUENCE [LARGE SCALE GENOMIC DNA]</scope>
    <source>
        <strain evidence="2">ISE/inbred ISE</strain>
    </source>
</reference>
<gene>
    <name evidence="2" type="ORF">HCOI_00685100</name>
</gene>
<name>W6NAU8_HAECO</name>
<feature type="compositionally biased region" description="Basic and acidic residues" evidence="1">
    <location>
        <begin position="61"/>
        <end position="70"/>
    </location>
</feature>
<dbReference type="EMBL" id="CAVP010055551">
    <property type="protein sequence ID" value="CDL94141.1"/>
    <property type="molecule type" value="Genomic_DNA"/>
</dbReference>
<evidence type="ECO:0000256" key="1">
    <source>
        <dbReference type="SAM" id="MobiDB-lite"/>
    </source>
</evidence>
<dbReference type="AlphaFoldDB" id="W6NAU8"/>
<sequence length="70" mass="7782">MGTMETELKNVEIQISNEDHPNAMAELKQMIINVQACVDSAVGTLQQQEEKMTELSGSARDSSEETRNIK</sequence>
<protein>
    <submittedName>
        <fullName evidence="2">Uncharacterized protein</fullName>
    </submittedName>
</protein>
<accession>W6NAU8</accession>
<organism evidence="2">
    <name type="scientific">Haemonchus contortus</name>
    <name type="common">Barber pole worm</name>
    <dbReference type="NCBI Taxonomy" id="6289"/>
    <lineage>
        <taxon>Eukaryota</taxon>
        <taxon>Metazoa</taxon>
        <taxon>Ecdysozoa</taxon>
        <taxon>Nematoda</taxon>
        <taxon>Chromadorea</taxon>
        <taxon>Rhabditida</taxon>
        <taxon>Rhabditina</taxon>
        <taxon>Rhabditomorpha</taxon>
        <taxon>Strongyloidea</taxon>
        <taxon>Trichostrongylidae</taxon>
        <taxon>Haemonchus</taxon>
    </lineage>
</organism>